<reference evidence="2 3" key="1">
    <citation type="journal article" date="2023" name="G3 (Bethesda)">
        <title>A chromosome-length genome assembly and annotation of blackberry (Rubus argutus, cv. 'Hillquist').</title>
        <authorList>
            <person name="Bruna T."/>
            <person name="Aryal R."/>
            <person name="Dudchenko O."/>
            <person name="Sargent D.J."/>
            <person name="Mead D."/>
            <person name="Buti M."/>
            <person name="Cavallini A."/>
            <person name="Hytonen T."/>
            <person name="Andres J."/>
            <person name="Pham M."/>
            <person name="Weisz D."/>
            <person name="Mascagni F."/>
            <person name="Usai G."/>
            <person name="Natali L."/>
            <person name="Bassil N."/>
            <person name="Fernandez G.E."/>
            <person name="Lomsadze A."/>
            <person name="Armour M."/>
            <person name="Olukolu B."/>
            <person name="Poorten T."/>
            <person name="Britton C."/>
            <person name="Davik J."/>
            <person name="Ashrafi H."/>
            <person name="Aiden E.L."/>
            <person name="Borodovsky M."/>
            <person name="Worthington M."/>
        </authorList>
    </citation>
    <scope>NUCLEOTIDE SEQUENCE [LARGE SCALE GENOMIC DNA]</scope>
    <source>
        <strain evidence="2">PI 553951</strain>
    </source>
</reference>
<comment type="caution">
    <text evidence="2">The sequence shown here is derived from an EMBL/GenBank/DDBJ whole genome shotgun (WGS) entry which is preliminary data.</text>
</comment>
<dbReference type="Proteomes" id="UP001457282">
    <property type="component" value="Unassembled WGS sequence"/>
</dbReference>
<feature type="compositionally biased region" description="Basic and acidic residues" evidence="1">
    <location>
        <begin position="213"/>
        <end position="227"/>
    </location>
</feature>
<evidence type="ECO:0000256" key="1">
    <source>
        <dbReference type="SAM" id="MobiDB-lite"/>
    </source>
</evidence>
<evidence type="ECO:0000313" key="3">
    <source>
        <dbReference type="Proteomes" id="UP001457282"/>
    </source>
</evidence>
<keyword evidence="3" id="KW-1185">Reference proteome</keyword>
<accession>A0AAW1WVZ7</accession>
<dbReference type="AlphaFoldDB" id="A0AAW1WVZ7"/>
<dbReference type="EMBL" id="JBEDUW010000005">
    <property type="protein sequence ID" value="KAK9928838.1"/>
    <property type="molecule type" value="Genomic_DNA"/>
</dbReference>
<gene>
    <name evidence="2" type="ORF">M0R45_025958</name>
</gene>
<organism evidence="2 3">
    <name type="scientific">Rubus argutus</name>
    <name type="common">Southern blackberry</name>
    <dbReference type="NCBI Taxonomy" id="59490"/>
    <lineage>
        <taxon>Eukaryota</taxon>
        <taxon>Viridiplantae</taxon>
        <taxon>Streptophyta</taxon>
        <taxon>Embryophyta</taxon>
        <taxon>Tracheophyta</taxon>
        <taxon>Spermatophyta</taxon>
        <taxon>Magnoliopsida</taxon>
        <taxon>eudicotyledons</taxon>
        <taxon>Gunneridae</taxon>
        <taxon>Pentapetalae</taxon>
        <taxon>rosids</taxon>
        <taxon>fabids</taxon>
        <taxon>Rosales</taxon>
        <taxon>Rosaceae</taxon>
        <taxon>Rosoideae</taxon>
        <taxon>Rosoideae incertae sedis</taxon>
        <taxon>Rubus</taxon>
    </lineage>
</organism>
<name>A0AAW1WVZ7_RUBAR</name>
<protein>
    <submittedName>
        <fullName evidence="2">Uncharacterized protein</fullName>
    </submittedName>
</protein>
<evidence type="ECO:0000313" key="2">
    <source>
        <dbReference type="EMBL" id="KAK9928838.1"/>
    </source>
</evidence>
<proteinExistence type="predicted"/>
<sequence length="247" mass="28933">MQTCTEQVPSELCCFSRDEEQRERDPEHVASLLIISLFTSFLFSNSASTITWDPINVACNVYELKKFNWSAIVLCFLEERLKKYDKEKLVTISSCLLLILYWFLENTNTKWCIQGRESDSPTFTRWSIQRIFDLETFKHILNIAEATQETKEEAEQVATNLKEVINQLEESMADKKEHKKWEELGQFLKRLQEQNQKLWNNCADAEKKIQELAKEEQRSAEHSEKTGKQSNALGSKGRSYILSPHRR</sequence>
<feature type="region of interest" description="Disordered" evidence="1">
    <location>
        <begin position="213"/>
        <end position="247"/>
    </location>
</feature>